<reference evidence="2" key="1">
    <citation type="submission" date="2022-11" db="UniProtKB">
        <authorList>
            <consortium name="WormBaseParasite"/>
        </authorList>
    </citation>
    <scope>IDENTIFICATION</scope>
</reference>
<name>A0AC34GQH8_9BILA</name>
<dbReference type="Proteomes" id="UP000887579">
    <property type="component" value="Unplaced"/>
</dbReference>
<proteinExistence type="predicted"/>
<evidence type="ECO:0000313" key="1">
    <source>
        <dbReference type="Proteomes" id="UP000887579"/>
    </source>
</evidence>
<evidence type="ECO:0000313" key="2">
    <source>
        <dbReference type="WBParaSite" id="ES5_v2.g6937.t1"/>
    </source>
</evidence>
<protein>
    <submittedName>
        <fullName evidence="2">Uncharacterized protein</fullName>
    </submittedName>
</protein>
<organism evidence="1 2">
    <name type="scientific">Panagrolaimus sp. ES5</name>
    <dbReference type="NCBI Taxonomy" id="591445"/>
    <lineage>
        <taxon>Eukaryota</taxon>
        <taxon>Metazoa</taxon>
        <taxon>Ecdysozoa</taxon>
        <taxon>Nematoda</taxon>
        <taxon>Chromadorea</taxon>
        <taxon>Rhabditida</taxon>
        <taxon>Tylenchina</taxon>
        <taxon>Panagrolaimomorpha</taxon>
        <taxon>Panagrolaimoidea</taxon>
        <taxon>Panagrolaimidae</taxon>
        <taxon>Panagrolaimus</taxon>
    </lineage>
</organism>
<accession>A0AC34GQH8</accession>
<dbReference type="WBParaSite" id="ES5_v2.g6937.t1">
    <property type="protein sequence ID" value="ES5_v2.g6937.t1"/>
    <property type="gene ID" value="ES5_v2.g6937"/>
</dbReference>
<sequence>MSLTKKFDHLFKILMIGDSGVGKTCILNQFTDATFNQPFISTIGIDFKIKTIEINGKKIKLQIWDTAGQERFQTITTSYYRGAMGVMLVYDVTNPASFENVSKWIGNIDEYAGEDVVRMLVANKCDMNDRRAISRERGEKLAIDNGVIFTETSAKTNINIDKVFYDMAETILKNVPHKPKHNTIRPDQQDVIKSKCC</sequence>